<gene>
    <name evidence="1" type="ORF">BaRGS_00010036</name>
</gene>
<protein>
    <submittedName>
        <fullName evidence="1">Uncharacterized protein</fullName>
    </submittedName>
</protein>
<proteinExistence type="predicted"/>
<accession>A0ABD0LGE0</accession>
<dbReference type="AlphaFoldDB" id="A0ABD0LGE0"/>
<sequence length="104" mass="10857">MTGPHLPVPLGMTPSRSAHCSAVTTSGGRVPTKGSHNHAIASEVVSPVWQRDWVNVLNRSWPGRFSSSVRVAGDVGGSIAGTHSVRRIAGVVRCSHPVATGLEI</sequence>
<dbReference type="Proteomes" id="UP001519460">
    <property type="component" value="Unassembled WGS sequence"/>
</dbReference>
<organism evidence="1 2">
    <name type="scientific">Batillaria attramentaria</name>
    <dbReference type="NCBI Taxonomy" id="370345"/>
    <lineage>
        <taxon>Eukaryota</taxon>
        <taxon>Metazoa</taxon>
        <taxon>Spiralia</taxon>
        <taxon>Lophotrochozoa</taxon>
        <taxon>Mollusca</taxon>
        <taxon>Gastropoda</taxon>
        <taxon>Caenogastropoda</taxon>
        <taxon>Sorbeoconcha</taxon>
        <taxon>Cerithioidea</taxon>
        <taxon>Batillariidae</taxon>
        <taxon>Batillaria</taxon>
    </lineage>
</organism>
<comment type="caution">
    <text evidence="1">The sequence shown here is derived from an EMBL/GenBank/DDBJ whole genome shotgun (WGS) entry which is preliminary data.</text>
</comment>
<keyword evidence="2" id="KW-1185">Reference proteome</keyword>
<evidence type="ECO:0000313" key="2">
    <source>
        <dbReference type="Proteomes" id="UP001519460"/>
    </source>
</evidence>
<reference evidence="1 2" key="1">
    <citation type="journal article" date="2023" name="Sci. Data">
        <title>Genome assembly of the Korean intertidal mud-creeper Batillaria attramentaria.</title>
        <authorList>
            <person name="Patra A.K."/>
            <person name="Ho P.T."/>
            <person name="Jun S."/>
            <person name="Lee S.J."/>
            <person name="Kim Y."/>
            <person name="Won Y.J."/>
        </authorList>
    </citation>
    <scope>NUCLEOTIDE SEQUENCE [LARGE SCALE GENOMIC DNA]</scope>
    <source>
        <strain evidence="1">Wonlab-2016</strain>
    </source>
</reference>
<dbReference type="EMBL" id="JACVVK020000049">
    <property type="protein sequence ID" value="KAK7498659.1"/>
    <property type="molecule type" value="Genomic_DNA"/>
</dbReference>
<name>A0ABD0LGE0_9CAEN</name>
<evidence type="ECO:0000313" key="1">
    <source>
        <dbReference type="EMBL" id="KAK7498659.1"/>
    </source>
</evidence>